<feature type="non-terminal residue" evidence="1">
    <location>
        <position position="34"/>
    </location>
</feature>
<comment type="caution">
    <text evidence="1">The sequence shown here is derived from an EMBL/GenBank/DDBJ whole genome shotgun (WGS) entry which is preliminary data.</text>
</comment>
<dbReference type="AlphaFoldDB" id="X1EKZ8"/>
<sequence length="34" mass="3509">MTKWGRKLGALACGLLLVACSGTSAKPTVLPHDL</sequence>
<accession>X1EKZ8</accession>
<dbReference type="EMBL" id="BARU01014547">
    <property type="protein sequence ID" value="GAH34001.1"/>
    <property type="molecule type" value="Genomic_DNA"/>
</dbReference>
<proteinExistence type="predicted"/>
<name>X1EKZ8_9ZZZZ</name>
<evidence type="ECO:0000313" key="1">
    <source>
        <dbReference type="EMBL" id="GAH34001.1"/>
    </source>
</evidence>
<dbReference type="PROSITE" id="PS51257">
    <property type="entry name" value="PROKAR_LIPOPROTEIN"/>
    <property type="match status" value="1"/>
</dbReference>
<protein>
    <submittedName>
        <fullName evidence="1">Uncharacterized protein</fullName>
    </submittedName>
</protein>
<gene>
    <name evidence="1" type="ORF">S03H2_25602</name>
</gene>
<reference evidence="1" key="1">
    <citation type="journal article" date="2014" name="Front. Microbiol.">
        <title>High frequency of phylogenetically diverse reductive dehalogenase-homologous genes in deep subseafloor sedimentary metagenomes.</title>
        <authorList>
            <person name="Kawai M."/>
            <person name="Futagami T."/>
            <person name="Toyoda A."/>
            <person name="Takaki Y."/>
            <person name="Nishi S."/>
            <person name="Hori S."/>
            <person name="Arai W."/>
            <person name="Tsubouchi T."/>
            <person name="Morono Y."/>
            <person name="Uchiyama I."/>
            <person name="Ito T."/>
            <person name="Fujiyama A."/>
            <person name="Inagaki F."/>
            <person name="Takami H."/>
        </authorList>
    </citation>
    <scope>NUCLEOTIDE SEQUENCE</scope>
    <source>
        <strain evidence="1">Expedition CK06-06</strain>
    </source>
</reference>
<organism evidence="1">
    <name type="scientific">marine sediment metagenome</name>
    <dbReference type="NCBI Taxonomy" id="412755"/>
    <lineage>
        <taxon>unclassified sequences</taxon>
        <taxon>metagenomes</taxon>
        <taxon>ecological metagenomes</taxon>
    </lineage>
</organism>